<dbReference type="AlphaFoldDB" id="A0A4R0XU44"/>
<evidence type="ECO:0008006" key="3">
    <source>
        <dbReference type="Google" id="ProtNLM"/>
    </source>
</evidence>
<comment type="caution">
    <text evidence="1">The sequence shown here is derived from an EMBL/GenBank/DDBJ whole genome shotgun (WGS) entry which is preliminary data.</text>
</comment>
<dbReference type="RefSeq" id="WP_131599131.1">
    <property type="nucleotide sequence ID" value="NZ_CBDBYK010000011.1"/>
</dbReference>
<dbReference type="InterPro" id="IPR029052">
    <property type="entry name" value="Metallo-depent_PP-like"/>
</dbReference>
<keyword evidence="2" id="KW-1185">Reference proteome</keyword>
<dbReference type="Gene3D" id="3.60.21.10">
    <property type="match status" value="1"/>
</dbReference>
<name>A0A4R0XU44_9MOLU</name>
<proteinExistence type="predicted"/>
<dbReference type="SUPFAM" id="SSF56300">
    <property type="entry name" value="Metallo-dependent phosphatases"/>
    <property type="match status" value="1"/>
</dbReference>
<dbReference type="EMBL" id="PSZO01000011">
    <property type="protein sequence ID" value="TCG11189.1"/>
    <property type="molecule type" value="Genomic_DNA"/>
</dbReference>
<sequence>MNNKKLGEVFVTSDTHFGDKRLINFTRTNFKTVEEMDQYIIKQWNSVVKKDDIVIHLGDVIGNKNGDNDSDLKTRWMQVKKLNGKKIIVTGNYDREFNKNLFYEAGFTDIGSDKFQIDNIIFSHEPIVELINDFINIHGHIHNGTLCDLIQTSNRHFNAIGELHNYKPIKIKELLK</sequence>
<protein>
    <recommendedName>
        <fullName evidence="3">Calcineurin-like phosphoesterase domain-containing protein</fullName>
    </recommendedName>
</protein>
<dbReference type="Proteomes" id="UP000294192">
    <property type="component" value="Unassembled WGS sequence"/>
</dbReference>
<evidence type="ECO:0000313" key="2">
    <source>
        <dbReference type="Proteomes" id="UP000294192"/>
    </source>
</evidence>
<evidence type="ECO:0000313" key="1">
    <source>
        <dbReference type="EMBL" id="TCG11189.1"/>
    </source>
</evidence>
<organism evidence="1 2">
    <name type="scientific">Mycoplasma marinum</name>
    <dbReference type="NCBI Taxonomy" id="1937190"/>
    <lineage>
        <taxon>Bacteria</taxon>
        <taxon>Bacillati</taxon>
        <taxon>Mycoplasmatota</taxon>
        <taxon>Mollicutes</taxon>
        <taxon>Mycoplasmataceae</taxon>
        <taxon>Mycoplasma</taxon>
    </lineage>
</organism>
<reference evidence="1 2" key="1">
    <citation type="submission" date="2018-02" db="EMBL/GenBank/DDBJ databases">
        <title>Mycoplasma marinum and Mycoplasma todarodis sp. nov., moderately halophilic and psychrotolerant mycoplasmas isolated from cephalopods.</title>
        <authorList>
            <person name="Viver T."/>
        </authorList>
    </citation>
    <scope>NUCLEOTIDE SEQUENCE [LARGE SCALE GENOMIC DNA]</scope>
    <source>
        <strain evidence="1 2">PE</strain>
    </source>
</reference>
<accession>A0A4R0XU44</accession>
<gene>
    <name evidence="1" type="ORF">C4B24_02805</name>
</gene>
<dbReference type="OrthoDB" id="5380073at2"/>